<dbReference type="AlphaFoldDB" id="A0A918VH50"/>
<dbReference type="Proteomes" id="UP000634139">
    <property type="component" value="Unassembled WGS sequence"/>
</dbReference>
<evidence type="ECO:0000313" key="3">
    <source>
        <dbReference type="Proteomes" id="UP000634139"/>
    </source>
</evidence>
<sequence>MTSARLLAALCSTAALAACATTPPAAPHDAFWQALSSHCGKAFAGRMVSDEAPDAEMRGAAMVMHVRECSAARIAVPFHVQRPDGSWDRSRTWLITRVGTLDNPGRGLRLKHDHRHEDGTSDALTLYGGDTAVPGTASVQEFPVDAESVALFRAQGRTVSVTNVWRVEVTPAGSAQPRFAYQLLRQLPNARNFRVEFDLTRPIPAPPAPWGTTDAYWPG</sequence>
<dbReference type="RefSeq" id="WP_189541457.1">
    <property type="nucleotide sequence ID" value="NZ_BMZD01000005.1"/>
</dbReference>
<evidence type="ECO:0008006" key="4">
    <source>
        <dbReference type="Google" id="ProtNLM"/>
    </source>
</evidence>
<reference evidence="2" key="2">
    <citation type="submission" date="2020-09" db="EMBL/GenBank/DDBJ databases">
        <authorList>
            <person name="Sun Q."/>
            <person name="Kim S."/>
        </authorList>
    </citation>
    <scope>NUCLEOTIDE SEQUENCE</scope>
    <source>
        <strain evidence="2">KCTC 32422</strain>
    </source>
</reference>
<evidence type="ECO:0000256" key="1">
    <source>
        <dbReference type="SAM" id="SignalP"/>
    </source>
</evidence>
<keyword evidence="3" id="KW-1185">Reference proteome</keyword>
<gene>
    <name evidence="2" type="ORF">GCM10011617_21900</name>
</gene>
<comment type="caution">
    <text evidence="2">The sequence shown here is derived from an EMBL/GenBank/DDBJ whole genome shotgun (WGS) entry which is preliminary data.</text>
</comment>
<dbReference type="PROSITE" id="PS51257">
    <property type="entry name" value="PROKAR_LIPOPROTEIN"/>
    <property type="match status" value="1"/>
</dbReference>
<feature type="chain" id="PRO_5037426088" description="Lipoprotein" evidence="1">
    <location>
        <begin position="18"/>
        <end position="219"/>
    </location>
</feature>
<accession>A0A918VH50</accession>
<organism evidence="2 3">
    <name type="scientific">Novosphingobium arvoryzae</name>
    <dbReference type="NCBI Taxonomy" id="1256514"/>
    <lineage>
        <taxon>Bacteria</taxon>
        <taxon>Pseudomonadati</taxon>
        <taxon>Pseudomonadota</taxon>
        <taxon>Alphaproteobacteria</taxon>
        <taxon>Sphingomonadales</taxon>
        <taxon>Sphingomonadaceae</taxon>
        <taxon>Novosphingobium</taxon>
    </lineage>
</organism>
<feature type="signal peptide" evidence="1">
    <location>
        <begin position="1"/>
        <end position="17"/>
    </location>
</feature>
<reference evidence="2" key="1">
    <citation type="journal article" date="2014" name="Int. J. Syst. Evol. Microbiol.">
        <title>Complete genome sequence of Corynebacterium casei LMG S-19264T (=DSM 44701T), isolated from a smear-ripened cheese.</title>
        <authorList>
            <consortium name="US DOE Joint Genome Institute (JGI-PGF)"/>
            <person name="Walter F."/>
            <person name="Albersmeier A."/>
            <person name="Kalinowski J."/>
            <person name="Ruckert C."/>
        </authorList>
    </citation>
    <scope>NUCLEOTIDE SEQUENCE</scope>
    <source>
        <strain evidence="2">KCTC 32422</strain>
    </source>
</reference>
<dbReference type="EMBL" id="BMZD01000005">
    <property type="protein sequence ID" value="GHA00878.1"/>
    <property type="molecule type" value="Genomic_DNA"/>
</dbReference>
<evidence type="ECO:0000313" key="2">
    <source>
        <dbReference type="EMBL" id="GHA00878.1"/>
    </source>
</evidence>
<keyword evidence="1" id="KW-0732">Signal</keyword>
<name>A0A918VH50_9SPHN</name>
<proteinExistence type="predicted"/>
<protein>
    <recommendedName>
        <fullName evidence="4">Lipoprotein</fullName>
    </recommendedName>
</protein>